<comment type="caution">
    <text evidence="1">The sequence shown here is derived from an EMBL/GenBank/DDBJ whole genome shotgun (WGS) entry which is preliminary data.</text>
</comment>
<dbReference type="RefSeq" id="WP_167198258.1">
    <property type="nucleotide sequence ID" value="NZ_JAAORB010000029.1"/>
</dbReference>
<reference evidence="1" key="1">
    <citation type="submission" date="2020-03" db="EMBL/GenBank/DDBJ databases">
        <title>Roseovarius gahaiensis sp. nov., isolated from Gahai Saline Lake, China.</title>
        <authorList>
            <person name="Sun X."/>
        </authorList>
    </citation>
    <scope>NUCLEOTIDE SEQUENCE</scope>
    <source>
        <strain evidence="1">GH877</strain>
    </source>
</reference>
<name>A0A967EJV1_9RHOB</name>
<sequence>MREAYNGTDYRAFLWRTQMQDFPNLMLSFPELANDTGVAVAQQQRLAGRLMQQACQADGGQVCLSGGSELVDT</sequence>
<proteinExistence type="predicted"/>
<protein>
    <submittedName>
        <fullName evidence="1">Uncharacterized protein</fullName>
    </submittedName>
</protein>
<evidence type="ECO:0000313" key="2">
    <source>
        <dbReference type="Proteomes" id="UP000639775"/>
    </source>
</evidence>
<evidence type="ECO:0000313" key="1">
    <source>
        <dbReference type="EMBL" id="NHQ75302.1"/>
    </source>
</evidence>
<keyword evidence="2" id="KW-1185">Reference proteome</keyword>
<dbReference type="Proteomes" id="UP000639775">
    <property type="component" value="Unassembled WGS sequence"/>
</dbReference>
<accession>A0A967EJV1</accession>
<gene>
    <name evidence="1" type="ORF">HAT86_12635</name>
</gene>
<organism evidence="1 2">
    <name type="scientific">Roseovarius gahaiensis</name>
    <dbReference type="NCBI Taxonomy" id="2716691"/>
    <lineage>
        <taxon>Bacteria</taxon>
        <taxon>Pseudomonadati</taxon>
        <taxon>Pseudomonadota</taxon>
        <taxon>Alphaproteobacteria</taxon>
        <taxon>Rhodobacterales</taxon>
        <taxon>Roseobacteraceae</taxon>
        <taxon>Roseovarius</taxon>
    </lineage>
</organism>
<dbReference type="AlphaFoldDB" id="A0A967EJV1"/>
<dbReference type="EMBL" id="JAAORB010000029">
    <property type="protein sequence ID" value="NHQ75302.1"/>
    <property type="molecule type" value="Genomic_DNA"/>
</dbReference>